<keyword evidence="2" id="KW-1185">Reference proteome</keyword>
<sequence length="152" mass="17407">MDYSSDLNSQHMIQTIVRRLPSRLRFKWAKAVANIRREDREPEVTDLTACIEARVDSLCSDYAELPLSLPSANGFKPFQLIVLAADLYLEICRMAVTPQLLLALDLSFTVPMTCLRRPQTQISILISLIPQSLTVDWSKRHIRKVWLLLPDT</sequence>
<dbReference type="EMBL" id="KV896934">
    <property type="protein sequence ID" value="OON16629.1"/>
    <property type="molecule type" value="Genomic_DNA"/>
</dbReference>
<name>A0A1S8WQ66_OPIVI</name>
<gene>
    <name evidence="1" type="ORF">X801_07558</name>
</gene>
<evidence type="ECO:0000313" key="1">
    <source>
        <dbReference type="EMBL" id="OON16629.1"/>
    </source>
</evidence>
<dbReference type="Proteomes" id="UP000243686">
    <property type="component" value="Unassembled WGS sequence"/>
</dbReference>
<accession>A0A1S8WQ66</accession>
<evidence type="ECO:0000313" key="2">
    <source>
        <dbReference type="Proteomes" id="UP000243686"/>
    </source>
</evidence>
<protein>
    <submittedName>
        <fullName evidence="1">Uncharacterized protein</fullName>
    </submittedName>
</protein>
<organism evidence="1 2">
    <name type="scientific">Opisthorchis viverrini</name>
    <name type="common">Southeast Asian liver fluke</name>
    <dbReference type="NCBI Taxonomy" id="6198"/>
    <lineage>
        <taxon>Eukaryota</taxon>
        <taxon>Metazoa</taxon>
        <taxon>Spiralia</taxon>
        <taxon>Lophotrochozoa</taxon>
        <taxon>Platyhelminthes</taxon>
        <taxon>Trematoda</taxon>
        <taxon>Digenea</taxon>
        <taxon>Opisthorchiida</taxon>
        <taxon>Opisthorchiata</taxon>
        <taxon>Opisthorchiidae</taxon>
        <taxon>Opisthorchis</taxon>
    </lineage>
</organism>
<dbReference type="AlphaFoldDB" id="A0A1S8WQ66"/>
<proteinExistence type="predicted"/>
<reference evidence="1 2" key="1">
    <citation type="submission" date="2015-03" db="EMBL/GenBank/DDBJ databases">
        <title>Draft genome of the nematode, Opisthorchis viverrini.</title>
        <authorList>
            <person name="Mitreva M."/>
        </authorList>
    </citation>
    <scope>NUCLEOTIDE SEQUENCE [LARGE SCALE GENOMIC DNA]</scope>
    <source>
        <strain evidence="1">Khon Kaen</strain>
    </source>
</reference>